<dbReference type="PANTHER" id="PTHR10775">
    <property type="entry name" value="OS08G0208400 PROTEIN"/>
    <property type="match status" value="1"/>
</dbReference>
<protein>
    <recommendedName>
        <fullName evidence="4">Transposon protein, putative, CACTA, En/Spm sub-class</fullName>
    </recommendedName>
</protein>
<dbReference type="PANTHER" id="PTHR10775:SF182">
    <property type="entry name" value="TRANSPOSON, EN_SPM-LIKE, TRANSPOSASE-ASSOCIATED DOMAIN PROTEIN-RELATED"/>
    <property type="match status" value="1"/>
</dbReference>
<proteinExistence type="predicted"/>
<reference evidence="3" key="1">
    <citation type="journal article" date="2005" name="Nature">
        <title>The map-based sequence of the rice genome.</title>
        <authorList>
            <consortium name="International rice genome sequencing project (IRGSP)"/>
            <person name="Matsumoto T."/>
            <person name="Wu J."/>
            <person name="Kanamori H."/>
            <person name="Katayose Y."/>
            <person name="Fujisawa M."/>
            <person name="Namiki N."/>
            <person name="Mizuno H."/>
            <person name="Yamamoto K."/>
            <person name="Antonio B.A."/>
            <person name="Baba T."/>
            <person name="Sakata K."/>
            <person name="Nagamura Y."/>
            <person name="Aoki H."/>
            <person name="Arikawa K."/>
            <person name="Arita K."/>
            <person name="Bito T."/>
            <person name="Chiden Y."/>
            <person name="Fujitsuka N."/>
            <person name="Fukunaka R."/>
            <person name="Hamada M."/>
            <person name="Harada C."/>
            <person name="Hayashi A."/>
            <person name="Hijishita S."/>
            <person name="Honda M."/>
            <person name="Hosokawa S."/>
            <person name="Ichikawa Y."/>
            <person name="Idonuma A."/>
            <person name="Iijima M."/>
            <person name="Ikeda M."/>
            <person name="Ikeno M."/>
            <person name="Ito K."/>
            <person name="Ito S."/>
            <person name="Ito T."/>
            <person name="Ito Y."/>
            <person name="Ito Y."/>
            <person name="Iwabuchi A."/>
            <person name="Kamiya K."/>
            <person name="Karasawa W."/>
            <person name="Kurita K."/>
            <person name="Katagiri S."/>
            <person name="Kikuta A."/>
            <person name="Kobayashi H."/>
            <person name="Kobayashi N."/>
            <person name="Machita K."/>
            <person name="Maehara T."/>
            <person name="Masukawa M."/>
            <person name="Mizubayashi T."/>
            <person name="Mukai Y."/>
            <person name="Nagasaki H."/>
            <person name="Nagata Y."/>
            <person name="Naito S."/>
            <person name="Nakashima M."/>
            <person name="Nakama Y."/>
            <person name="Nakamichi Y."/>
            <person name="Nakamura M."/>
            <person name="Meguro A."/>
            <person name="Negishi M."/>
            <person name="Ohta I."/>
            <person name="Ohta T."/>
            <person name="Okamoto M."/>
            <person name="Ono N."/>
            <person name="Saji S."/>
            <person name="Sakaguchi M."/>
            <person name="Sakai K."/>
            <person name="Shibata M."/>
            <person name="Shimokawa T."/>
            <person name="Song J."/>
            <person name="Takazaki Y."/>
            <person name="Terasawa K."/>
            <person name="Tsugane M."/>
            <person name="Tsuji K."/>
            <person name="Ueda S."/>
            <person name="Waki K."/>
            <person name="Yamagata H."/>
            <person name="Yamamoto M."/>
            <person name="Yamamoto S."/>
            <person name="Yamane H."/>
            <person name="Yoshiki S."/>
            <person name="Yoshihara R."/>
            <person name="Yukawa K."/>
            <person name="Zhong H."/>
            <person name="Yano M."/>
            <person name="Yuan Q."/>
            <person name="Ouyang S."/>
            <person name="Liu J."/>
            <person name="Jones K.M."/>
            <person name="Gansberger K."/>
            <person name="Moffat K."/>
            <person name="Hill J."/>
            <person name="Bera J."/>
            <person name="Fadrosh D."/>
            <person name="Jin S."/>
            <person name="Johri S."/>
            <person name="Kim M."/>
            <person name="Overton L."/>
            <person name="Reardon M."/>
            <person name="Tsitrin T."/>
            <person name="Vuong H."/>
            <person name="Weaver B."/>
            <person name="Ciecko A."/>
            <person name="Tallon L."/>
            <person name="Jackson J."/>
            <person name="Pai G."/>
            <person name="Aken S.V."/>
            <person name="Utterback T."/>
            <person name="Reidmuller S."/>
            <person name="Feldblyum T."/>
            <person name="Hsiao J."/>
            <person name="Zismann V."/>
            <person name="Iobst S."/>
            <person name="de Vazeille A.R."/>
            <person name="Buell C.R."/>
            <person name="Ying K."/>
            <person name="Li Y."/>
            <person name="Lu T."/>
            <person name="Huang Y."/>
            <person name="Zhao Q."/>
            <person name="Feng Q."/>
            <person name="Zhang L."/>
            <person name="Zhu J."/>
            <person name="Weng Q."/>
            <person name="Mu J."/>
            <person name="Lu Y."/>
            <person name="Fan D."/>
            <person name="Liu Y."/>
            <person name="Guan J."/>
            <person name="Zhang Y."/>
            <person name="Yu S."/>
            <person name="Liu X."/>
            <person name="Zhang Y."/>
            <person name="Hong G."/>
            <person name="Han B."/>
            <person name="Choisne N."/>
            <person name="Demange N."/>
            <person name="Orjeda G."/>
            <person name="Samain S."/>
            <person name="Cattolico L."/>
            <person name="Pelletier E."/>
            <person name="Couloux A."/>
            <person name="Segurens B."/>
            <person name="Wincker P."/>
            <person name="D'Hont A."/>
            <person name="Scarpelli C."/>
            <person name="Weissenbach J."/>
            <person name="Salanoubat M."/>
            <person name="Quetier F."/>
            <person name="Yu Y."/>
            <person name="Kim H.R."/>
            <person name="Rambo T."/>
            <person name="Currie J."/>
            <person name="Collura K."/>
            <person name="Luo M."/>
            <person name="Yang T."/>
            <person name="Ammiraju J.S.S."/>
            <person name="Engler F."/>
            <person name="Soderlund C."/>
            <person name="Wing R.A."/>
            <person name="Palmer L.E."/>
            <person name="de la Bastide M."/>
            <person name="Spiegel L."/>
            <person name="Nascimento L."/>
            <person name="Zutavern T."/>
            <person name="O'Shaughnessy A."/>
            <person name="Dike S."/>
            <person name="Dedhia N."/>
            <person name="Preston R."/>
            <person name="Balija V."/>
            <person name="McCombie W.R."/>
            <person name="Chow T."/>
            <person name="Chen H."/>
            <person name="Chung M."/>
            <person name="Chen C."/>
            <person name="Shaw J."/>
            <person name="Wu H."/>
            <person name="Hsiao K."/>
            <person name="Chao Y."/>
            <person name="Chu M."/>
            <person name="Cheng C."/>
            <person name="Hour A."/>
            <person name="Lee P."/>
            <person name="Lin S."/>
            <person name="Lin Y."/>
            <person name="Liou J."/>
            <person name="Liu S."/>
            <person name="Hsing Y."/>
            <person name="Raghuvanshi S."/>
            <person name="Mohanty A."/>
            <person name="Bharti A.K."/>
            <person name="Gaur A."/>
            <person name="Gupta V."/>
            <person name="Kumar D."/>
            <person name="Ravi V."/>
            <person name="Vij S."/>
            <person name="Kapur A."/>
            <person name="Khurana P."/>
            <person name="Khurana P."/>
            <person name="Khurana J.P."/>
            <person name="Tyagi A.K."/>
            <person name="Gaikwad K."/>
            <person name="Singh A."/>
            <person name="Dalal V."/>
            <person name="Srivastava S."/>
            <person name="Dixit A."/>
            <person name="Pal A.K."/>
            <person name="Ghazi I.A."/>
            <person name="Yadav M."/>
            <person name="Pandit A."/>
            <person name="Bhargava A."/>
            <person name="Sureshbabu K."/>
            <person name="Batra K."/>
            <person name="Sharma T.R."/>
            <person name="Mohapatra T."/>
            <person name="Singh N.K."/>
            <person name="Messing J."/>
            <person name="Nelson A.B."/>
            <person name="Fuks G."/>
            <person name="Kavchok S."/>
            <person name="Keizer G."/>
            <person name="Linton E."/>
            <person name="Llaca V."/>
            <person name="Song R."/>
            <person name="Tanyolac B."/>
            <person name="Young S."/>
            <person name="Ho-Il K."/>
            <person name="Hahn J.H."/>
            <person name="Sangsakoo G."/>
            <person name="Vanavichit A."/>
            <person name="de Mattos Luiz.A.T."/>
            <person name="Zimmer P.D."/>
            <person name="Malone G."/>
            <person name="Dellagostin O."/>
            <person name="de Oliveira A.C."/>
            <person name="Bevan M."/>
            <person name="Bancroft I."/>
            <person name="Minx P."/>
            <person name="Cordum H."/>
            <person name="Wilson R."/>
            <person name="Cheng Z."/>
            <person name="Jin W."/>
            <person name="Jiang J."/>
            <person name="Leong S.A."/>
            <person name="Iwama H."/>
            <person name="Gojobori T."/>
            <person name="Itoh T."/>
            <person name="Niimura Y."/>
            <person name="Fujii Y."/>
            <person name="Habara T."/>
            <person name="Sakai H."/>
            <person name="Sato Y."/>
            <person name="Wilson G."/>
            <person name="Kumar K."/>
            <person name="McCouch S."/>
            <person name="Juretic N."/>
            <person name="Hoen D."/>
            <person name="Wright S."/>
            <person name="Bruskiewich R."/>
            <person name="Bureau T."/>
            <person name="Miyao A."/>
            <person name="Hirochika H."/>
            <person name="Nishikawa T."/>
            <person name="Kadowaki K."/>
            <person name="Sugiura M."/>
            <person name="Burr B."/>
            <person name="Sasaki T."/>
        </authorList>
    </citation>
    <scope>NUCLEOTIDE SEQUENCE [LARGE SCALE GENOMIC DNA]</scope>
    <source>
        <strain evidence="3">cv. Nipponbare</strain>
    </source>
</reference>
<reference evidence="3" key="2">
    <citation type="journal article" date="2008" name="Nucleic Acids Res.">
        <title>The rice annotation project database (RAP-DB): 2008 update.</title>
        <authorList>
            <consortium name="The rice annotation project (RAP)"/>
        </authorList>
    </citation>
    <scope>GENOME REANNOTATION</scope>
    <source>
        <strain evidence="3">cv. Nipponbare</strain>
    </source>
</reference>
<dbReference type="SUPFAM" id="SSF54001">
    <property type="entry name" value="Cysteine proteinases"/>
    <property type="match status" value="1"/>
</dbReference>
<organism evidence="2 3">
    <name type="scientific">Oryza sativa subsp. japonica</name>
    <name type="common">Rice</name>
    <dbReference type="NCBI Taxonomy" id="39947"/>
    <lineage>
        <taxon>Eukaryota</taxon>
        <taxon>Viridiplantae</taxon>
        <taxon>Streptophyta</taxon>
        <taxon>Embryophyta</taxon>
        <taxon>Tracheophyta</taxon>
        <taxon>Spermatophyta</taxon>
        <taxon>Magnoliopsida</taxon>
        <taxon>Liliopsida</taxon>
        <taxon>Poales</taxon>
        <taxon>Poaceae</taxon>
        <taxon>BOP clade</taxon>
        <taxon>Oryzoideae</taxon>
        <taxon>Oryzeae</taxon>
        <taxon>Oryzinae</taxon>
        <taxon>Oryza</taxon>
        <taxon>Oryza sativa</taxon>
    </lineage>
</organism>
<feature type="compositionally biased region" description="Basic and acidic residues" evidence="1">
    <location>
        <begin position="274"/>
        <end position="288"/>
    </location>
</feature>
<dbReference type="EMBL" id="AC134928">
    <property type="protein sequence ID" value="AAV43815.1"/>
    <property type="molecule type" value="Genomic_DNA"/>
</dbReference>
<name>Q5W6Q9_ORYSJ</name>
<evidence type="ECO:0000313" key="3">
    <source>
        <dbReference type="Proteomes" id="UP000000763"/>
    </source>
</evidence>
<evidence type="ECO:0000256" key="1">
    <source>
        <dbReference type="SAM" id="MobiDB-lite"/>
    </source>
</evidence>
<feature type="region of interest" description="Disordered" evidence="1">
    <location>
        <begin position="231"/>
        <end position="259"/>
    </location>
</feature>
<feature type="region of interest" description="Disordered" evidence="1">
    <location>
        <begin position="274"/>
        <end position="318"/>
    </location>
</feature>
<sequence>MKGYTCWVKHGEQESGSGAAADRSGAHNQEDEDGHDMFIPFPLGGEMVDVDHDLLQDMLRDVEDPAQNERDSMKFSRLVSDSETPLYVGCKAKHTKLSVTLDLMKLKASSGWTDKSFTDLLGILKAMLPGENTLLETTYEAKQVLCPLGLEVRRIYACPNDCILYHKQYADLDACPVCKASRYKRKKSADEGKKSKRGGPAKVVWYLPIIDRFKRIFANPNEAKLVRWHATERRNDGGRPPKRPASAPSAPPAQDRHAQSYDVQLQYDTDFGEDRTEANSKAIHEPPPMKKSRKTHSSPQRITLDKPEAKGRGRGGKVQASLLAPRKLDLGKGQEETKGKEVKKKYVAPQEFQLGMPLVGDDVIAAMGTACKDLHVYYVEKSNARRPNKATDILGEHDGKPFLGPTNYIVVDFKDLFDLYRLRAVDTSLLKCYSLLSWQWCQKNAPKVAFLDPQVVTVTNLQNDRQGMVNYIYDTLWYRRDKEYIMCAYNQYVHWILLVITPKWSTCHYLNSRIDKNAYDWTPIQLAIDEAWA</sequence>
<dbReference type="AlphaFoldDB" id="Q5W6Q9"/>
<dbReference type="Gene3D" id="3.40.395.10">
    <property type="entry name" value="Adenoviral Proteinase, Chain A"/>
    <property type="match status" value="1"/>
</dbReference>
<feature type="region of interest" description="Disordered" evidence="1">
    <location>
        <begin position="13"/>
        <end position="35"/>
    </location>
</feature>
<evidence type="ECO:0008006" key="4">
    <source>
        <dbReference type="Google" id="ProtNLM"/>
    </source>
</evidence>
<accession>Q5W6Q9</accession>
<dbReference type="InterPro" id="IPR038765">
    <property type="entry name" value="Papain-like_cys_pep_sf"/>
</dbReference>
<gene>
    <name evidence="2" type="ORF">B1164G01.7</name>
</gene>
<evidence type="ECO:0000313" key="2">
    <source>
        <dbReference type="EMBL" id="AAV43815.1"/>
    </source>
</evidence>
<dbReference type="Proteomes" id="UP000000763">
    <property type="component" value="Chromosome 5"/>
</dbReference>